<comment type="caution">
    <text evidence="2">The sequence shown here is derived from an EMBL/GenBank/DDBJ whole genome shotgun (WGS) entry which is preliminary data.</text>
</comment>
<gene>
    <name evidence="2" type="ORF">DNH61_03620</name>
</gene>
<keyword evidence="1" id="KW-0732">Signal</keyword>
<evidence type="ECO:0000256" key="1">
    <source>
        <dbReference type="SAM" id="SignalP"/>
    </source>
</evidence>
<organism evidence="2 3">
    <name type="scientific">Paenibacillus sambharensis</name>
    <dbReference type="NCBI Taxonomy" id="1803190"/>
    <lineage>
        <taxon>Bacteria</taxon>
        <taxon>Bacillati</taxon>
        <taxon>Bacillota</taxon>
        <taxon>Bacilli</taxon>
        <taxon>Bacillales</taxon>
        <taxon>Paenibacillaceae</taxon>
        <taxon>Paenibacillus</taxon>
    </lineage>
</organism>
<evidence type="ECO:0000313" key="2">
    <source>
        <dbReference type="EMBL" id="PZD97237.1"/>
    </source>
</evidence>
<reference evidence="2 3" key="1">
    <citation type="submission" date="2018-06" db="EMBL/GenBank/DDBJ databases">
        <title>Paenibacillus imtechensis sp. nov.</title>
        <authorList>
            <person name="Pinnaka A.K."/>
            <person name="Singh H."/>
            <person name="Kaur M."/>
        </authorList>
    </citation>
    <scope>NUCLEOTIDE SEQUENCE [LARGE SCALE GENOMIC DNA]</scope>
    <source>
        <strain evidence="2 3">SMB1</strain>
    </source>
</reference>
<dbReference type="Proteomes" id="UP000249522">
    <property type="component" value="Unassembled WGS sequence"/>
</dbReference>
<dbReference type="EMBL" id="QKRB01000029">
    <property type="protein sequence ID" value="PZD97237.1"/>
    <property type="molecule type" value="Genomic_DNA"/>
</dbReference>
<dbReference type="AlphaFoldDB" id="A0A2W1M0J5"/>
<feature type="chain" id="PRO_5038837525" evidence="1">
    <location>
        <begin position="22"/>
        <end position="152"/>
    </location>
</feature>
<proteinExistence type="predicted"/>
<dbReference type="RefSeq" id="WP_111145321.1">
    <property type="nucleotide sequence ID" value="NZ_QKRB01000029.1"/>
</dbReference>
<name>A0A2W1M0J5_9BACL</name>
<dbReference type="OrthoDB" id="2968247at2"/>
<sequence length="152" mass="17116">MKFNFFLLLLMAVLLSGYSNSNILQFNDNDIEIELIASSTNDINKSYTIEVSNEGEVEIRNLNFFIYYPLVQPNGSKGNPFKIEGRTDASKPINLKPREKVTYSITAPIKEVFGDSNLLDFNDPQVELIGTVKQGEDEVPFRMSGGYIHGNE</sequence>
<accession>A0A2W1M0J5</accession>
<evidence type="ECO:0000313" key="3">
    <source>
        <dbReference type="Proteomes" id="UP000249522"/>
    </source>
</evidence>
<feature type="signal peptide" evidence="1">
    <location>
        <begin position="1"/>
        <end position="21"/>
    </location>
</feature>
<keyword evidence="3" id="KW-1185">Reference proteome</keyword>
<protein>
    <submittedName>
        <fullName evidence="2">Uncharacterized protein</fullName>
    </submittedName>
</protein>